<evidence type="ECO:0000256" key="8">
    <source>
        <dbReference type="SAM" id="Phobius"/>
    </source>
</evidence>
<evidence type="ECO:0000256" key="4">
    <source>
        <dbReference type="ARBA" id="ARBA00022692"/>
    </source>
</evidence>
<dbReference type="GO" id="GO:0071555">
    <property type="term" value="P:cell wall organization"/>
    <property type="evidence" value="ECO:0007669"/>
    <property type="project" value="TreeGrafter"/>
</dbReference>
<dbReference type="GO" id="GO:0009103">
    <property type="term" value="P:lipopolysaccharide biosynthetic process"/>
    <property type="evidence" value="ECO:0007669"/>
    <property type="project" value="TreeGrafter"/>
</dbReference>
<feature type="transmembrane region" description="Helical" evidence="8">
    <location>
        <begin position="205"/>
        <end position="222"/>
    </location>
</feature>
<dbReference type="EMBL" id="DF820458">
    <property type="protein sequence ID" value="GAK52111.1"/>
    <property type="molecule type" value="Genomic_DNA"/>
</dbReference>
<dbReference type="InterPro" id="IPR000715">
    <property type="entry name" value="Glycosyl_transferase_4"/>
</dbReference>
<evidence type="ECO:0000256" key="6">
    <source>
        <dbReference type="ARBA" id="ARBA00023136"/>
    </source>
</evidence>
<dbReference type="HOGENOM" id="CLU_023982_2_3_0"/>
<dbReference type="GO" id="GO:0044038">
    <property type="term" value="P:cell wall macromolecule biosynthetic process"/>
    <property type="evidence" value="ECO:0007669"/>
    <property type="project" value="TreeGrafter"/>
</dbReference>
<keyword evidence="7" id="KW-0479">Metal-binding</keyword>
<keyword evidence="10" id="KW-1185">Reference proteome</keyword>
<evidence type="ECO:0000256" key="2">
    <source>
        <dbReference type="ARBA" id="ARBA00022475"/>
    </source>
</evidence>
<dbReference type="AlphaFoldDB" id="A0A081BNZ5"/>
<feature type="transmembrane region" description="Helical" evidence="8">
    <location>
        <begin position="261"/>
        <end position="280"/>
    </location>
</feature>
<evidence type="ECO:0000256" key="1">
    <source>
        <dbReference type="ARBA" id="ARBA00004651"/>
    </source>
</evidence>
<keyword evidence="4 8" id="KW-0812">Transmembrane</keyword>
<reference evidence="9" key="1">
    <citation type="journal article" date="2015" name="PeerJ">
        <title>First genomic representation of candidate bacterial phylum KSB3 points to enhanced environmental sensing as a trigger of wastewater bulking.</title>
        <authorList>
            <person name="Sekiguchi Y."/>
            <person name="Ohashi A."/>
            <person name="Parks D.H."/>
            <person name="Yamauchi T."/>
            <person name="Tyson G.W."/>
            <person name="Hugenholtz P."/>
        </authorList>
    </citation>
    <scope>NUCLEOTIDE SEQUENCE [LARGE SCALE GENOMIC DNA]</scope>
</reference>
<organism evidence="9">
    <name type="scientific">Candidatus Moduliflexus flocculans</name>
    <dbReference type="NCBI Taxonomy" id="1499966"/>
    <lineage>
        <taxon>Bacteria</taxon>
        <taxon>Candidatus Moduliflexota</taxon>
        <taxon>Candidatus Moduliflexia</taxon>
        <taxon>Candidatus Moduliflexales</taxon>
        <taxon>Candidatus Moduliflexaceae</taxon>
    </lineage>
</organism>
<dbReference type="GO" id="GO:0016780">
    <property type="term" value="F:phosphotransferase activity, for other substituted phosphate groups"/>
    <property type="evidence" value="ECO:0007669"/>
    <property type="project" value="InterPro"/>
</dbReference>
<evidence type="ECO:0000313" key="9">
    <source>
        <dbReference type="EMBL" id="GAK52111.1"/>
    </source>
</evidence>
<feature type="transmembrane region" description="Helical" evidence="8">
    <location>
        <begin position="98"/>
        <end position="118"/>
    </location>
</feature>
<keyword evidence="6 8" id="KW-0472">Membrane</keyword>
<feature type="binding site" evidence="7">
    <location>
        <position position="173"/>
    </location>
    <ligand>
        <name>Mg(2+)</name>
        <dbReference type="ChEBI" id="CHEBI:18420"/>
    </ligand>
</feature>
<keyword evidence="7" id="KW-0460">Magnesium</keyword>
<keyword evidence="2" id="KW-1003">Cell membrane</keyword>
<feature type="transmembrane region" description="Helical" evidence="8">
    <location>
        <begin position="310"/>
        <end position="328"/>
    </location>
</feature>
<dbReference type="STRING" id="1499966.U14_03360"/>
<feature type="transmembrane region" description="Helical" evidence="8">
    <location>
        <begin position="334"/>
        <end position="355"/>
    </location>
</feature>
<evidence type="ECO:0000256" key="7">
    <source>
        <dbReference type="PIRSR" id="PIRSR600715-1"/>
    </source>
</evidence>
<keyword evidence="3 9" id="KW-0808">Transferase</keyword>
<feature type="transmembrane region" description="Helical" evidence="8">
    <location>
        <begin position="181"/>
        <end position="199"/>
    </location>
</feature>
<dbReference type="GO" id="GO:0046872">
    <property type="term" value="F:metal ion binding"/>
    <property type="evidence" value="ECO:0007669"/>
    <property type="project" value="UniProtKB-KW"/>
</dbReference>
<feature type="binding site" evidence="7">
    <location>
        <position position="233"/>
    </location>
    <ligand>
        <name>Mg(2+)</name>
        <dbReference type="ChEBI" id="CHEBI:18420"/>
    </ligand>
</feature>
<feature type="transmembrane region" description="Helical" evidence="8">
    <location>
        <begin position="34"/>
        <end position="52"/>
    </location>
</feature>
<feature type="transmembrane region" description="Helical" evidence="8">
    <location>
        <begin position="155"/>
        <end position="174"/>
    </location>
</feature>
<sequence length="375" mass="40804">MKTHISRSVFFLLLLLFVLPLSDVLPSSYVFIKYPFTFLLAFSLALWATPLARNAALRYNIVDKPDGRLKDHAIPTPYLGGIVVYIAFLLTLACTFGFTTRVLGITLAGAVLVIVGLFDDMRAVTPGVKFLGQLIAILVLIKSGIRIELISLPNWISLPFTVLWVAGVINAINIIDIMDGLATGVAFCASITLFIVSLLNGQTMIGIMTIALAGSLLGLLRYNFEPAQIYLGDTGSMFIGLMLGALAMIGEYTEQTSLGVVAPILILGVPIFDMLFVMILRYRKGISMFLGSKDHYALRCRKAGFSVKQIALMSYAATMVFGGCALLIMQSSFAVSFIVLMTIFAGVGVVAYRLAQIDMPSNTQVFQGEVEHKNR</sequence>
<evidence type="ECO:0000256" key="5">
    <source>
        <dbReference type="ARBA" id="ARBA00022989"/>
    </source>
</evidence>
<feature type="transmembrane region" description="Helical" evidence="8">
    <location>
        <begin position="229"/>
        <end position="249"/>
    </location>
</feature>
<dbReference type="PANTHER" id="PTHR22926">
    <property type="entry name" value="PHOSPHO-N-ACETYLMURAMOYL-PENTAPEPTIDE-TRANSFERASE"/>
    <property type="match status" value="1"/>
</dbReference>
<dbReference type="Pfam" id="PF00953">
    <property type="entry name" value="Glycos_transf_4"/>
    <property type="match status" value="1"/>
</dbReference>
<feature type="transmembrane region" description="Helical" evidence="8">
    <location>
        <begin position="73"/>
        <end position="92"/>
    </location>
</feature>
<dbReference type="CDD" id="cd06853">
    <property type="entry name" value="GT_WecA_like"/>
    <property type="match status" value="1"/>
</dbReference>
<proteinExistence type="predicted"/>
<feature type="transmembrane region" description="Helical" evidence="8">
    <location>
        <begin position="130"/>
        <end position="149"/>
    </location>
</feature>
<gene>
    <name evidence="9" type="ORF">U14_03360</name>
</gene>
<keyword evidence="5 8" id="KW-1133">Transmembrane helix</keyword>
<evidence type="ECO:0000256" key="3">
    <source>
        <dbReference type="ARBA" id="ARBA00022679"/>
    </source>
</evidence>
<dbReference type="PANTHER" id="PTHR22926:SF3">
    <property type="entry name" value="UNDECAPRENYL-PHOSPHATE ALPHA-N-ACETYLGLUCOSAMINYL 1-PHOSPHATE TRANSFERASE"/>
    <property type="match status" value="1"/>
</dbReference>
<accession>A0A081BNZ5</accession>
<name>A0A081BNZ5_9BACT</name>
<comment type="cofactor">
    <cofactor evidence="7">
        <name>Mg(2+)</name>
        <dbReference type="ChEBI" id="CHEBI:18420"/>
    </cofactor>
</comment>
<dbReference type="GO" id="GO:0005886">
    <property type="term" value="C:plasma membrane"/>
    <property type="evidence" value="ECO:0007669"/>
    <property type="project" value="UniProtKB-SubCell"/>
</dbReference>
<comment type="subcellular location">
    <subcellularLocation>
        <location evidence="1">Cell membrane</location>
        <topology evidence="1">Multi-pass membrane protein</topology>
    </subcellularLocation>
</comment>
<protein>
    <submittedName>
        <fullName evidence="9">Putative Phospho-N-acetylmuramoyl-pentapeptide-transferase</fullName>
    </submittedName>
</protein>
<dbReference type="Proteomes" id="UP000030700">
    <property type="component" value="Unassembled WGS sequence"/>
</dbReference>
<evidence type="ECO:0000313" key="10">
    <source>
        <dbReference type="Proteomes" id="UP000030700"/>
    </source>
</evidence>